<organism evidence="2 3">
    <name type="scientific">Aeromicrobium phragmitis</name>
    <dbReference type="NCBI Taxonomy" id="2478914"/>
    <lineage>
        <taxon>Bacteria</taxon>
        <taxon>Bacillati</taxon>
        <taxon>Actinomycetota</taxon>
        <taxon>Actinomycetes</taxon>
        <taxon>Propionibacteriales</taxon>
        <taxon>Nocardioidaceae</taxon>
        <taxon>Aeromicrobium</taxon>
    </lineage>
</organism>
<gene>
    <name evidence="2" type="ORF">D9V41_09040</name>
</gene>
<dbReference type="RefSeq" id="WP_121794220.1">
    <property type="nucleotide sequence ID" value="NZ_RDBF01000005.1"/>
</dbReference>
<evidence type="ECO:0008006" key="4">
    <source>
        <dbReference type="Google" id="ProtNLM"/>
    </source>
</evidence>
<protein>
    <recommendedName>
        <fullName evidence="4">DUF4175 domain-containing protein</fullName>
    </recommendedName>
</protein>
<dbReference type="OrthoDB" id="3748585at2"/>
<evidence type="ECO:0000313" key="3">
    <source>
        <dbReference type="Proteomes" id="UP000282515"/>
    </source>
</evidence>
<keyword evidence="1" id="KW-0472">Membrane</keyword>
<dbReference type="EMBL" id="RDBF01000005">
    <property type="protein sequence ID" value="RLV56024.1"/>
    <property type="molecule type" value="Genomic_DNA"/>
</dbReference>
<evidence type="ECO:0000313" key="2">
    <source>
        <dbReference type="EMBL" id="RLV56024.1"/>
    </source>
</evidence>
<name>A0A3L8PLD1_9ACTN</name>
<reference evidence="2 3" key="1">
    <citation type="submission" date="2018-10" db="EMBL/GenBank/DDBJ databases">
        <title>Aeromicrobium sp. 9W16Y-2 whole genome shotgun sequence.</title>
        <authorList>
            <person name="Li F."/>
        </authorList>
    </citation>
    <scope>NUCLEOTIDE SEQUENCE [LARGE SCALE GENOMIC DNA]</scope>
    <source>
        <strain evidence="2 3">9W16Y-2</strain>
    </source>
</reference>
<feature type="transmembrane region" description="Helical" evidence="1">
    <location>
        <begin position="39"/>
        <end position="58"/>
    </location>
</feature>
<accession>A0A3L8PLD1</accession>
<dbReference type="AlphaFoldDB" id="A0A3L8PLD1"/>
<comment type="caution">
    <text evidence="2">The sequence shown here is derived from an EMBL/GenBank/DDBJ whole genome shotgun (WGS) entry which is preliminary data.</text>
</comment>
<proteinExistence type="predicted"/>
<sequence length="65" mass="6792">MSSTGPATPRYVITMATLIFTIAFLVIGLPAGYALGWPWYATVPACLVAGAIVGAIAYKGWKSSQ</sequence>
<evidence type="ECO:0000256" key="1">
    <source>
        <dbReference type="SAM" id="Phobius"/>
    </source>
</evidence>
<keyword evidence="1" id="KW-0812">Transmembrane</keyword>
<dbReference type="Proteomes" id="UP000282515">
    <property type="component" value="Unassembled WGS sequence"/>
</dbReference>
<keyword evidence="3" id="KW-1185">Reference proteome</keyword>
<feature type="transmembrane region" description="Helical" evidence="1">
    <location>
        <begin position="12"/>
        <end position="33"/>
    </location>
</feature>
<keyword evidence="1" id="KW-1133">Transmembrane helix</keyword>